<dbReference type="NCBIfam" id="TIGR00762">
    <property type="entry name" value="DegV"/>
    <property type="match status" value="1"/>
</dbReference>
<evidence type="ECO:0000313" key="4">
    <source>
        <dbReference type="EMBL" id="MBB5325100.1"/>
    </source>
</evidence>
<dbReference type="InterPro" id="IPR003797">
    <property type="entry name" value="DegV"/>
</dbReference>
<dbReference type="Gene3D" id="3.40.50.10440">
    <property type="entry name" value="Dihydroxyacetone kinase, domain 1"/>
    <property type="match status" value="1"/>
</dbReference>
<protein>
    <submittedName>
        <fullName evidence="4">DegV family protein with EDD domain</fullName>
    </submittedName>
</protein>
<comment type="function">
    <text evidence="1">May bind long-chain fatty acids, such as palmitate, and may play a role in lipid transport or fatty acid metabolism.</text>
</comment>
<dbReference type="Gene3D" id="3.30.1180.10">
    <property type="match status" value="1"/>
</dbReference>
<dbReference type="PANTHER" id="PTHR33434:SF3">
    <property type="entry name" value="DEGV DOMAIN-CONTAINING PROTEIN YITS"/>
    <property type="match status" value="1"/>
</dbReference>
<dbReference type="AlphaFoldDB" id="A0A7W8IQX0"/>
<feature type="coiled-coil region" evidence="3">
    <location>
        <begin position="202"/>
        <end position="229"/>
    </location>
</feature>
<evidence type="ECO:0000256" key="2">
    <source>
        <dbReference type="ARBA" id="ARBA00023121"/>
    </source>
</evidence>
<comment type="caution">
    <text evidence="4">The sequence shown here is derived from an EMBL/GenBank/DDBJ whole genome shotgun (WGS) entry which is preliminary data.</text>
</comment>
<dbReference type="InterPro" id="IPR043168">
    <property type="entry name" value="DegV_C"/>
</dbReference>
<dbReference type="InterPro" id="IPR050270">
    <property type="entry name" value="DegV_domain_contain"/>
</dbReference>
<keyword evidence="3" id="KW-0175">Coiled coil</keyword>
<dbReference type="EMBL" id="JACHEP010000011">
    <property type="protein sequence ID" value="MBB5325100.1"/>
    <property type="molecule type" value="Genomic_DNA"/>
</dbReference>
<reference evidence="4 5" key="1">
    <citation type="submission" date="2020-08" db="EMBL/GenBank/DDBJ databases">
        <title>Genomic Encyclopedia of Type Strains, Phase IV (KMG-IV): sequencing the most valuable type-strain genomes for metagenomic binning, comparative biology and taxonomic classification.</title>
        <authorList>
            <person name="Goeker M."/>
        </authorList>
    </citation>
    <scope>NUCLEOTIDE SEQUENCE [LARGE SCALE GENOMIC DNA]</scope>
    <source>
        <strain evidence="4 5">DSM 16325</strain>
    </source>
</reference>
<evidence type="ECO:0000256" key="3">
    <source>
        <dbReference type="SAM" id="Coils"/>
    </source>
</evidence>
<dbReference type="RefSeq" id="WP_183254340.1">
    <property type="nucleotide sequence ID" value="NZ_JACHEP010000011.1"/>
</dbReference>
<sequence>MSIHIVADSGCDLPYSFLQERHISFLPLIVHLNETDYEDFATIDPKQVYDAMRKGEVAKTSQASPLKMKELFTELAKSGRPAIYVAFSSQLSGTYQTAMMIREEVLEQYPEFQLTIIDSKCASLGLGLVVIKASELAQQGMPYEQLCETVSAYCQHMEHIFTVDDLEFLARGGRISKTSAFVGGLLNIKPLLHVEDGKLIPLEKIRGRKKVLKRMIELMEERGDDLQKQVIGISHGDDDEEAALELKRMIEEKFGCTRFYISQIGGAIGAHAGPGTLALFFLNEYIDA</sequence>
<name>A0A7W8IQX0_9BACL</name>
<keyword evidence="2" id="KW-0446">Lipid-binding</keyword>
<proteinExistence type="predicted"/>
<dbReference type="SUPFAM" id="SSF82549">
    <property type="entry name" value="DAK1/DegV-like"/>
    <property type="match status" value="1"/>
</dbReference>
<accession>A0A7W8IQX0</accession>
<dbReference type="GO" id="GO:0008289">
    <property type="term" value="F:lipid binding"/>
    <property type="evidence" value="ECO:0007669"/>
    <property type="project" value="UniProtKB-KW"/>
</dbReference>
<dbReference type="Pfam" id="PF02645">
    <property type="entry name" value="DegV"/>
    <property type="match status" value="1"/>
</dbReference>
<dbReference type="Proteomes" id="UP000520011">
    <property type="component" value="Unassembled WGS sequence"/>
</dbReference>
<dbReference type="PANTHER" id="PTHR33434">
    <property type="entry name" value="DEGV DOMAIN-CONTAINING PROTEIN DR_1986-RELATED"/>
    <property type="match status" value="1"/>
</dbReference>
<gene>
    <name evidence="4" type="ORF">HNQ34_002199</name>
</gene>
<organism evidence="4 5">
    <name type="scientific">Anoxybacteroides tepidamans</name>
    <dbReference type="NCBI Taxonomy" id="265948"/>
    <lineage>
        <taxon>Bacteria</taxon>
        <taxon>Bacillati</taxon>
        <taxon>Bacillota</taxon>
        <taxon>Bacilli</taxon>
        <taxon>Bacillales</taxon>
        <taxon>Anoxybacillaceae</taxon>
        <taxon>Anoxybacteroides</taxon>
    </lineage>
</organism>
<evidence type="ECO:0000256" key="1">
    <source>
        <dbReference type="ARBA" id="ARBA00003238"/>
    </source>
</evidence>
<keyword evidence="5" id="KW-1185">Reference proteome</keyword>
<dbReference type="PROSITE" id="PS51482">
    <property type="entry name" value="DEGV"/>
    <property type="match status" value="1"/>
</dbReference>
<evidence type="ECO:0000313" key="5">
    <source>
        <dbReference type="Proteomes" id="UP000520011"/>
    </source>
</evidence>
<dbReference type="Gene3D" id="2.20.28.50">
    <property type="entry name" value="degv family protein"/>
    <property type="match status" value="1"/>
</dbReference>